<dbReference type="RefSeq" id="WP_132947874.1">
    <property type="nucleotide sequence ID" value="NZ_SLUL01000004.1"/>
</dbReference>
<evidence type="ECO:0000313" key="3">
    <source>
        <dbReference type="EMBL" id="TCL51116.1"/>
    </source>
</evidence>
<dbReference type="InterPro" id="IPR011008">
    <property type="entry name" value="Dimeric_a/b-barrel"/>
</dbReference>
<feature type="region of interest" description="Disordered" evidence="1">
    <location>
        <begin position="136"/>
        <end position="155"/>
    </location>
</feature>
<dbReference type="GO" id="GO:0004497">
    <property type="term" value="F:monooxygenase activity"/>
    <property type="evidence" value="ECO:0007669"/>
    <property type="project" value="UniProtKB-KW"/>
</dbReference>
<comment type="caution">
    <text evidence="3">The sequence shown here is derived from an EMBL/GenBank/DDBJ whole genome shotgun (WGS) entry which is preliminary data.</text>
</comment>
<organism evidence="3 4">
    <name type="scientific">Thermolongibacillus altinsuensis</name>
    <dbReference type="NCBI Taxonomy" id="575256"/>
    <lineage>
        <taxon>Bacteria</taxon>
        <taxon>Bacillati</taxon>
        <taxon>Bacillota</taxon>
        <taxon>Bacilli</taxon>
        <taxon>Bacillales</taxon>
        <taxon>Anoxybacillaceae</taxon>
        <taxon>Thermolongibacillus</taxon>
    </lineage>
</organism>
<dbReference type="PANTHER" id="PTHR34474:SF2">
    <property type="entry name" value="SIGNAL TRANSDUCTION PROTEIN TRAP"/>
    <property type="match status" value="1"/>
</dbReference>
<dbReference type="EMBL" id="SLUL01000004">
    <property type="protein sequence ID" value="TCL51116.1"/>
    <property type="molecule type" value="Genomic_DNA"/>
</dbReference>
<keyword evidence="4" id="KW-1185">Reference proteome</keyword>
<dbReference type="PROSITE" id="PS51725">
    <property type="entry name" value="ABM"/>
    <property type="match status" value="1"/>
</dbReference>
<dbReference type="PANTHER" id="PTHR34474">
    <property type="entry name" value="SIGNAL TRANSDUCTION PROTEIN TRAP"/>
    <property type="match status" value="1"/>
</dbReference>
<proteinExistence type="predicted"/>
<dbReference type="OrthoDB" id="2352283at2"/>
<evidence type="ECO:0000256" key="1">
    <source>
        <dbReference type="SAM" id="MobiDB-lite"/>
    </source>
</evidence>
<name>A0A4R1QHY5_9BACL</name>
<keyword evidence="3" id="KW-0560">Oxidoreductase</keyword>
<dbReference type="SUPFAM" id="SSF54909">
    <property type="entry name" value="Dimeric alpha+beta barrel"/>
    <property type="match status" value="1"/>
</dbReference>
<evidence type="ECO:0000313" key="4">
    <source>
        <dbReference type="Proteomes" id="UP000295658"/>
    </source>
</evidence>
<keyword evidence="3" id="KW-0503">Monooxygenase</keyword>
<sequence>MKKIFITNGTIDYLHQLRERYPSETMLLLSEGDGALLVHETDGETVFNEPRPYEILDAAGELGGAFAVFNNIPVTDEGRPLFEHRFSQRARLIEKEPGFVAIRVLRPLKSDTYIIMTLWENETAFKNWQQSKAYEKAHQKRGTEEGSSQQPSIFPRPSYVTTYVIANEKE</sequence>
<evidence type="ECO:0000259" key="2">
    <source>
        <dbReference type="PROSITE" id="PS51725"/>
    </source>
</evidence>
<dbReference type="InterPro" id="IPR050404">
    <property type="entry name" value="Heme-degrading_MO"/>
</dbReference>
<dbReference type="Proteomes" id="UP000295658">
    <property type="component" value="Unassembled WGS sequence"/>
</dbReference>
<protein>
    <submittedName>
        <fullName evidence="3">Heme-degrading monooxygenase HmoA</fullName>
    </submittedName>
</protein>
<accession>A0A4R1QHY5</accession>
<reference evidence="3 4" key="1">
    <citation type="submission" date="2019-03" db="EMBL/GenBank/DDBJ databases">
        <title>Genomic Encyclopedia of Type Strains, Phase IV (KMG-IV): sequencing the most valuable type-strain genomes for metagenomic binning, comparative biology and taxonomic classification.</title>
        <authorList>
            <person name="Goeker M."/>
        </authorList>
    </citation>
    <scope>NUCLEOTIDE SEQUENCE [LARGE SCALE GENOMIC DNA]</scope>
    <source>
        <strain evidence="3 4">DSM 24979</strain>
    </source>
</reference>
<gene>
    <name evidence="3" type="ORF">EDD69_104170</name>
</gene>
<feature type="domain" description="ABM" evidence="2">
    <location>
        <begin position="66"/>
        <end position="154"/>
    </location>
</feature>
<dbReference type="InterPro" id="IPR007138">
    <property type="entry name" value="ABM_dom"/>
</dbReference>
<dbReference type="Gene3D" id="3.30.70.100">
    <property type="match status" value="1"/>
</dbReference>
<dbReference type="AlphaFoldDB" id="A0A4R1QHY5"/>
<dbReference type="Pfam" id="PF03992">
    <property type="entry name" value="ABM"/>
    <property type="match status" value="1"/>
</dbReference>